<sequence>MPSYSFEKKIMIVVTAMAIHNFIRKHVNRNDADFMEYENINRAYENIINPKGLHDGESDDDDGGGELDNSSGF</sequence>
<dbReference type="AlphaFoldDB" id="A0A9D4A5H6"/>
<organism evidence="2 3">
    <name type="scientific">Gossypium stocksii</name>
    <dbReference type="NCBI Taxonomy" id="47602"/>
    <lineage>
        <taxon>Eukaryota</taxon>
        <taxon>Viridiplantae</taxon>
        <taxon>Streptophyta</taxon>
        <taxon>Embryophyta</taxon>
        <taxon>Tracheophyta</taxon>
        <taxon>Spermatophyta</taxon>
        <taxon>Magnoliopsida</taxon>
        <taxon>eudicotyledons</taxon>
        <taxon>Gunneridae</taxon>
        <taxon>Pentapetalae</taxon>
        <taxon>rosids</taxon>
        <taxon>malvids</taxon>
        <taxon>Malvales</taxon>
        <taxon>Malvaceae</taxon>
        <taxon>Malvoideae</taxon>
        <taxon>Gossypium</taxon>
    </lineage>
</organism>
<comment type="caution">
    <text evidence="2">The sequence shown here is derived from an EMBL/GenBank/DDBJ whole genome shotgun (WGS) entry which is preliminary data.</text>
</comment>
<name>A0A9D4A5H6_9ROSI</name>
<dbReference type="Proteomes" id="UP000828251">
    <property type="component" value="Unassembled WGS sequence"/>
</dbReference>
<feature type="region of interest" description="Disordered" evidence="1">
    <location>
        <begin position="49"/>
        <end position="73"/>
    </location>
</feature>
<gene>
    <name evidence="2" type="ORF">J1N35_019019</name>
</gene>
<reference evidence="2 3" key="1">
    <citation type="journal article" date="2021" name="Plant Biotechnol. J.">
        <title>Multi-omics assisted identification of the key and species-specific regulatory components of drought-tolerant mechanisms in Gossypium stocksii.</title>
        <authorList>
            <person name="Yu D."/>
            <person name="Ke L."/>
            <person name="Zhang D."/>
            <person name="Wu Y."/>
            <person name="Sun Y."/>
            <person name="Mei J."/>
            <person name="Sun J."/>
            <person name="Sun Y."/>
        </authorList>
    </citation>
    <scope>NUCLEOTIDE SEQUENCE [LARGE SCALE GENOMIC DNA]</scope>
    <source>
        <strain evidence="3">cv. E1</strain>
        <tissue evidence="2">Leaf</tissue>
    </source>
</reference>
<accession>A0A9D4A5H6</accession>
<evidence type="ECO:0000313" key="2">
    <source>
        <dbReference type="EMBL" id="KAH1091762.1"/>
    </source>
</evidence>
<evidence type="ECO:0000256" key="1">
    <source>
        <dbReference type="SAM" id="MobiDB-lite"/>
    </source>
</evidence>
<dbReference type="EMBL" id="JAIQCV010000006">
    <property type="protein sequence ID" value="KAH1091762.1"/>
    <property type="molecule type" value="Genomic_DNA"/>
</dbReference>
<keyword evidence="3" id="KW-1185">Reference proteome</keyword>
<evidence type="ECO:0000313" key="3">
    <source>
        <dbReference type="Proteomes" id="UP000828251"/>
    </source>
</evidence>
<evidence type="ECO:0008006" key="4">
    <source>
        <dbReference type="Google" id="ProtNLM"/>
    </source>
</evidence>
<proteinExistence type="predicted"/>
<dbReference type="OrthoDB" id="10436156at2759"/>
<protein>
    <recommendedName>
        <fullName evidence="4">DDE Tnp4 domain-containing protein</fullName>
    </recommendedName>
</protein>